<gene>
    <name evidence="7" type="ORF">MVEN_01815500</name>
</gene>
<dbReference type="InterPro" id="IPR016292">
    <property type="entry name" value="Epoxide_hydrolase"/>
</dbReference>
<dbReference type="Gene3D" id="3.40.50.1820">
    <property type="entry name" value="alpha/beta hydrolase"/>
    <property type="match status" value="1"/>
</dbReference>
<protein>
    <submittedName>
        <fullName evidence="7">Putative epoxide hydrolase</fullName>
    </submittedName>
</protein>
<proteinExistence type="inferred from homology"/>
<feature type="chain" id="PRO_5034558606" evidence="5">
    <location>
        <begin position="22"/>
        <end position="423"/>
    </location>
</feature>
<dbReference type="GO" id="GO:0004301">
    <property type="term" value="F:epoxide hydrolase activity"/>
    <property type="evidence" value="ECO:0007669"/>
    <property type="project" value="TreeGrafter"/>
</dbReference>
<keyword evidence="3 7" id="KW-0378">Hydrolase</keyword>
<dbReference type="InterPro" id="IPR010497">
    <property type="entry name" value="Epoxide_hydro_N"/>
</dbReference>
<dbReference type="GO" id="GO:0097176">
    <property type="term" value="P:epoxide metabolic process"/>
    <property type="evidence" value="ECO:0007669"/>
    <property type="project" value="TreeGrafter"/>
</dbReference>
<evidence type="ECO:0000256" key="1">
    <source>
        <dbReference type="ARBA" id="ARBA00010088"/>
    </source>
</evidence>
<dbReference type="Pfam" id="PF06441">
    <property type="entry name" value="EHN"/>
    <property type="match status" value="1"/>
</dbReference>
<sequence length="423" mass="47335">MRSTHNLACLFTTIFVTLVNAISRSTDGFDLKPFTINLSSRVPRLMTLVNNTRLPEKPLYTVDQQKGIELDVLRDLHSEWLHNFDWETQQAQLNEFSHYTAVIEGQTVHFIHETSGDPDAIPVILVHGWPGSFQEFLPIIRALTQSSTSATGAKLSFNVVVPSLPGFVFSSAPPLDWTVDDTARIFNTLMTEVLGYSTYALHGTDWGSAVAYSLYSSFNTTVRAAHFVWVNFVPPTQQELVDKNITLSPGEKITEHRGTDWATIGQGYLNEQTTKPNDIGYSLYDSPGPTPRAGTPPSVLTNTAILTSISLYYLTDSFLSALWMYALNANGFPSEYTKAPTDAPMLFTQYQYNVGFWPEQYIAKVGNLVSYKFNDFGGHFAGLENPPALIEDIRELGAHFKRDKAQTKVVDQYADMKNQVYLQ</sequence>
<feature type="active site" description="Proton donor" evidence="4">
    <location>
        <position position="325"/>
    </location>
</feature>
<dbReference type="EMBL" id="JACAZI010000017">
    <property type="protein sequence ID" value="KAF7342274.1"/>
    <property type="molecule type" value="Genomic_DNA"/>
</dbReference>
<reference evidence="7" key="1">
    <citation type="submission" date="2020-05" db="EMBL/GenBank/DDBJ databases">
        <title>Mycena genomes resolve the evolution of fungal bioluminescence.</title>
        <authorList>
            <person name="Tsai I.J."/>
        </authorList>
    </citation>
    <scope>NUCLEOTIDE SEQUENCE</scope>
    <source>
        <strain evidence="7">CCC161011</strain>
    </source>
</reference>
<evidence type="ECO:0000256" key="3">
    <source>
        <dbReference type="ARBA" id="ARBA00022801"/>
    </source>
</evidence>
<comment type="caution">
    <text evidence="7">The sequence shown here is derived from an EMBL/GenBank/DDBJ whole genome shotgun (WGS) entry which is preliminary data.</text>
</comment>
<dbReference type="Proteomes" id="UP000620124">
    <property type="component" value="Unassembled WGS sequence"/>
</dbReference>
<evidence type="ECO:0000256" key="5">
    <source>
        <dbReference type="SAM" id="SignalP"/>
    </source>
</evidence>
<feature type="active site" description="Proton acceptor" evidence="4">
    <location>
        <position position="379"/>
    </location>
</feature>
<evidence type="ECO:0000313" key="8">
    <source>
        <dbReference type="Proteomes" id="UP000620124"/>
    </source>
</evidence>
<dbReference type="InterPro" id="IPR000639">
    <property type="entry name" value="Epox_hydrolase-like"/>
</dbReference>
<evidence type="ECO:0000256" key="2">
    <source>
        <dbReference type="ARBA" id="ARBA00022797"/>
    </source>
</evidence>
<keyword evidence="2" id="KW-0058">Aromatic hydrocarbons catabolism</keyword>
<dbReference type="OrthoDB" id="7130006at2759"/>
<evidence type="ECO:0000313" key="7">
    <source>
        <dbReference type="EMBL" id="KAF7342274.1"/>
    </source>
</evidence>
<dbReference type="PRINTS" id="PR00412">
    <property type="entry name" value="EPOXHYDRLASE"/>
</dbReference>
<dbReference type="PANTHER" id="PTHR21661:SF35">
    <property type="entry name" value="EPOXIDE HYDROLASE"/>
    <property type="match status" value="1"/>
</dbReference>
<dbReference type="PIRSF" id="PIRSF001112">
    <property type="entry name" value="Epoxide_hydrolase"/>
    <property type="match status" value="1"/>
</dbReference>
<dbReference type="AlphaFoldDB" id="A0A8H6XKW8"/>
<name>A0A8H6XKW8_9AGAR</name>
<dbReference type="SUPFAM" id="SSF53474">
    <property type="entry name" value="alpha/beta-Hydrolases"/>
    <property type="match status" value="1"/>
</dbReference>
<comment type="similarity">
    <text evidence="1">Belongs to the peptidase S33 family.</text>
</comment>
<evidence type="ECO:0000256" key="4">
    <source>
        <dbReference type="PIRSR" id="PIRSR001112-1"/>
    </source>
</evidence>
<keyword evidence="5" id="KW-0732">Signal</keyword>
<dbReference type="PANTHER" id="PTHR21661">
    <property type="entry name" value="EPOXIDE HYDROLASE 1-RELATED"/>
    <property type="match status" value="1"/>
</dbReference>
<feature type="domain" description="Epoxide hydrolase N-terminal" evidence="6">
    <location>
        <begin position="32"/>
        <end position="136"/>
    </location>
</feature>
<feature type="active site" description="Nucleophile" evidence="4">
    <location>
        <position position="205"/>
    </location>
</feature>
<feature type="signal peptide" evidence="5">
    <location>
        <begin position="1"/>
        <end position="21"/>
    </location>
</feature>
<evidence type="ECO:0000259" key="6">
    <source>
        <dbReference type="Pfam" id="PF06441"/>
    </source>
</evidence>
<organism evidence="7 8">
    <name type="scientific">Mycena venus</name>
    <dbReference type="NCBI Taxonomy" id="2733690"/>
    <lineage>
        <taxon>Eukaryota</taxon>
        <taxon>Fungi</taxon>
        <taxon>Dikarya</taxon>
        <taxon>Basidiomycota</taxon>
        <taxon>Agaricomycotina</taxon>
        <taxon>Agaricomycetes</taxon>
        <taxon>Agaricomycetidae</taxon>
        <taxon>Agaricales</taxon>
        <taxon>Marasmiineae</taxon>
        <taxon>Mycenaceae</taxon>
        <taxon>Mycena</taxon>
    </lineage>
</organism>
<dbReference type="InterPro" id="IPR029058">
    <property type="entry name" value="AB_hydrolase_fold"/>
</dbReference>
<accession>A0A8H6XKW8</accession>
<keyword evidence="8" id="KW-1185">Reference proteome</keyword>